<dbReference type="Proteomes" id="UP000324222">
    <property type="component" value="Unassembled WGS sequence"/>
</dbReference>
<comment type="caution">
    <text evidence="2">The sequence shown here is derived from an EMBL/GenBank/DDBJ whole genome shotgun (WGS) entry which is preliminary data.</text>
</comment>
<keyword evidence="3" id="KW-1185">Reference proteome</keyword>
<accession>A0A5B7IG06</accession>
<sequence>MTSASSAFLASYAFSLFSSTSAATFCSSSYISCSSISSSSSLLELTSRNGGKPLARLAGLVKKRPCDAVPRRIQE</sequence>
<dbReference type="EMBL" id="VSRR010055394">
    <property type="protein sequence ID" value="MPC80916.1"/>
    <property type="molecule type" value="Genomic_DNA"/>
</dbReference>
<dbReference type="AlphaFoldDB" id="A0A5B7IG06"/>
<name>A0A5B7IG06_PORTR</name>
<organism evidence="2 3">
    <name type="scientific">Portunus trituberculatus</name>
    <name type="common">Swimming crab</name>
    <name type="synonym">Neptunus trituberculatus</name>
    <dbReference type="NCBI Taxonomy" id="210409"/>
    <lineage>
        <taxon>Eukaryota</taxon>
        <taxon>Metazoa</taxon>
        <taxon>Ecdysozoa</taxon>
        <taxon>Arthropoda</taxon>
        <taxon>Crustacea</taxon>
        <taxon>Multicrustacea</taxon>
        <taxon>Malacostraca</taxon>
        <taxon>Eumalacostraca</taxon>
        <taxon>Eucarida</taxon>
        <taxon>Decapoda</taxon>
        <taxon>Pleocyemata</taxon>
        <taxon>Brachyura</taxon>
        <taxon>Eubrachyura</taxon>
        <taxon>Portunoidea</taxon>
        <taxon>Portunidae</taxon>
        <taxon>Portuninae</taxon>
        <taxon>Portunus</taxon>
    </lineage>
</organism>
<gene>
    <name evidence="2" type="ORF">E2C01_075513</name>
</gene>
<proteinExistence type="predicted"/>
<evidence type="ECO:0000313" key="2">
    <source>
        <dbReference type="EMBL" id="MPC80916.1"/>
    </source>
</evidence>
<feature type="chain" id="PRO_5023041861" description="Secreted protein" evidence="1">
    <location>
        <begin position="23"/>
        <end position="75"/>
    </location>
</feature>
<evidence type="ECO:0008006" key="4">
    <source>
        <dbReference type="Google" id="ProtNLM"/>
    </source>
</evidence>
<keyword evidence="1" id="KW-0732">Signal</keyword>
<protein>
    <recommendedName>
        <fullName evidence="4">Secreted protein</fullName>
    </recommendedName>
</protein>
<feature type="signal peptide" evidence="1">
    <location>
        <begin position="1"/>
        <end position="22"/>
    </location>
</feature>
<evidence type="ECO:0000313" key="3">
    <source>
        <dbReference type="Proteomes" id="UP000324222"/>
    </source>
</evidence>
<evidence type="ECO:0000256" key="1">
    <source>
        <dbReference type="SAM" id="SignalP"/>
    </source>
</evidence>
<reference evidence="2 3" key="1">
    <citation type="submission" date="2019-05" db="EMBL/GenBank/DDBJ databases">
        <title>Another draft genome of Portunus trituberculatus and its Hox gene families provides insights of decapod evolution.</title>
        <authorList>
            <person name="Jeong J.-H."/>
            <person name="Song I."/>
            <person name="Kim S."/>
            <person name="Choi T."/>
            <person name="Kim D."/>
            <person name="Ryu S."/>
            <person name="Kim W."/>
        </authorList>
    </citation>
    <scope>NUCLEOTIDE SEQUENCE [LARGE SCALE GENOMIC DNA]</scope>
    <source>
        <tissue evidence="2">Muscle</tissue>
    </source>
</reference>